<dbReference type="CDD" id="cd01597">
    <property type="entry name" value="pCLME"/>
    <property type="match status" value="1"/>
</dbReference>
<dbReference type="GO" id="GO:0044208">
    <property type="term" value="P:'de novo' AMP biosynthetic process"/>
    <property type="evidence" value="ECO:0007669"/>
    <property type="project" value="UniProtKB-UniPathway"/>
</dbReference>
<dbReference type="Gene3D" id="1.10.40.30">
    <property type="entry name" value="Fumarase/aspartase (C-terminal domain)"/>
    <property type="match status" value="1"/>
</dbReference>
<dbReference type="InterPro" id="IPR004769">
    <property type="entry name" value="Pur_lyase"/>
</dbReference>
<keyword evidence="4" id="KW-1185">Reference proteome</keyword>
<evidence type="ECO:0000256" key="1">
    <source>
        <dbReference type="ARBA" id="ARBA00023239"/>
    </source>
</evidence>
<dbReference type="GO" id="GO:0004018">
    <property type="term" value="F:N6-(1,2-dicarboxyethyl)AMP AMP-lyase (fumarate-forming) activity"/>
    <property type="evidence" value="ECO:0007669"/>
    <property type="project" value="InterPro"/>
</dbReference>
<dbReference type="InterPro" id="IPR019468">
    <property type="entry name" value="AdenyloSucc_lyase_C"/>
</dbReference>
<dbReference type="InterPro" id="IPR000362">
    <property type="entry name" value="Fumarate_lyase_fam"/>
</dbReference>
<sequence length="451" mass="48441">MPSHVVDMLTIGNSFGTPEMRAVWDERNRLQKQLDVEGALARAEAALGIIPAEAADAISGAADAGRLDVEALAAEGARTMHSLNATVSALQRAAGEHGEWVHYGVTTQDVVDTATVLQVREGLDLVQRDALAVARALKALAVEHRDTPMTARTHAVQALPTTFGFKVAVWLDEFVRHLERLAAVRDRVLTGNVNGAVGTYSAFGETGPEVERATLELLGLNVPNISWQSARDRISEYAAVLTLVSGSLGKIAGELTNLMRTEIGETEEPFAAGKIGSTTMPHKRNPALLEGVAALTNPMKHAMGLTFDSMNTVHERDAISWRAEWISLPELHLYLSAQLGTMARVLPGLVVNKDAMARNLHLQGGLLLSEKVMFEVGRVLGKQTAHQVVYDASMTAVETGRPLLDVLREDPRLDGRVSAEAIAEWLDPLQYLGAAGTTVDRVVAAAEQAGI</sequence>
<dbReference type="Proteomes" id="UP000437709">
    <property type="component" value="Unassembled WGS sequence"/>
</dbReference>
<dbReference type="InterPro" id="IPR022761">
    <property type="entry name" value="Fumarate_lyase_N"/>
</dbReference>
<dbReference type="OrthoDB" id="9768878at2"/>
<accession>A0A6N7EQD9</accession>
<dbReference type="GO" id="GO:0005829">
    <property type="term" value="C:cytosol"/>
    <property type="evidence" value="ECO:0007669"/>
    <property type="project" value="TreeGrafter"/>
</dbReference>
<dbReference type="GO" id="GO:0006189">
    <property type="term" value="P:'de novo' IMP biosynthetic process"/>
    <property type="evidence" value="ECO:0007669"/>
    <property type="project" value="UniProtKB-UniPathway"/>
</dbReference>
<organism evidence="3 4">
    <name type="scientific">Georgenia subflava</name>
    <dbReference type="NCBI Taxonomy" id="1622177"/>
    <lineage>
        <taxon>Bacteria</taxon>
        <taxon>Bacillati</taxon>
        <taxon>Actinomycetota</taxon>
        <taxon>Actinomycetes</taxon>
        <taxon>Micrococcales</taxon>
        <taxon>Bogoriellaceae</taxon>
        <taxon>Georgenia</taxon>
    </lineage>
</organism>
<dbReference type="Pfam" id="PF10397">
    <property type="entry name" value="ADSL_C"/>
    <property type="match status" value="1"/>
</dbReference>
<gene>
    <name evidence="3" type="ORF">GB881_19110</name>
</gene>
<dbReference type="EMBL" id="WHPC01000162">
    <property type="protein sequence ID" value="MPV39117.1"/>
    <property type="molecule type" value="Genomic_DNA"/>
</dbReference>
<dbReference type="InterPro" id="IPR020557">
    <property type="entry name" value="Fumarate_lyase_CS"/>
</dbReference>
<dbReference type="PANTHER" id="PTHR43172">
    <property type="entry name" value="ADENYLOSUCCINATE LYASE"/>
    <property type="match status" value="1"/>
</dbReference>
<dbReference type="GO" id="GO:0070626">
    <property type="term" value="F:(S)-2-(5-amino-1-(5-phospho-D-ribosyl)imidazole-4-carboxamido) succinate lyase (fumarate-forming) activity"/>
    <property type="evidence" value="ECO:0007669"/>
    <property type="project" value="TreeGrafter"/>
</dbReference>
<dbReference type="Gene3D" id="1.20.200.10">
    <property type="entry name" value="Fumarase/aspartase (Central domain)"/>
    <property type="match status" value="1"/>
</dbReference>
<dbReference type="InterPro" id="IPR008948">
    <property type="entry name" value="L-Aspartase-like"/>
</dbReference>
<dbReference type="SMART" id="SM00998">
    <property type="entry name" value="ADSL_C"/>
    <property type="match status" value="1"/>
</dbReference>
<comment type="caution">
    <text evidence="3">The sequence shown here is derived from an EMBL/GenBank/DDBJ whole genome shotgun (WGS) entry which is preliminary data.</text>
</comment>
<proteinExistence type="predicted"/>
<feature type="domain" description="Adenylosuccinate lyase C-terminal" evidence="2">
    <location>
        <begin position="364"/>
        <end position="443"/>
    </location>
</feature>
<dbReference type="UniPathway" id="UPA00074">
    <property type="reaction ID" value="UER00132"/>
</dbReference>
<dbReference type="UniPathway" id="UPA00075">
    <property type="reaction ID" value="UER00336"/>
</dbReference>
<protein>
    <submittedName>
        <fullName evidence="3">Adenylosuccinate lyase</fullName>
        <ecNumber evidence="3">4.3.2.2</ecNumber>
    </submittedName>
</protein>
<dbReference type="PANTHER" id="PTHR43172:SF1">
    <property type="entry name" value="ADENYLOSUCCINATE LYASE"/>
    <property type="match status" value="1"/>
</dbReference>
<dbReference type="RefSeq" id="WP_152193941.1">
    <property type="nucleotide sequence ID" value="NZ_VUKD01000001.1"/>
</dbReference>
<reference evidence="3 4" key="1">
    <citation type="submission" date="2019-10" db="EMBL/GenBank/DDBJ databases">
        <title>Georgenia wutianyii sp. nov. and Georgenia yuyongxinii sp. nov. isolated from plateau pika (Ochotona curzoniae) in the Qinghai-Tibet plateau of China.</title>
        <authorList>
            <person name="Tian Z."/>
        </authorList>
    </citation>
    <scope>NUCLEOTIDE SEQUENCE [LARGE SCALE GENOMIC DNA]</scope>
    <source>
        <strain evidence="3 4">JCM 19765</strain>
    </source>
</reference>
<dbReference type="SUPFAM" id="SSF48557">
    <property type="entry name" value="L-aspartase-like"/>
    <property type="match status" value="1"/>
</dbReference>
<name>A0A6N7EQD9_9MICO</name>
<evidence type="ECO:0000313" key="4">
    <source>
        <dbReference type="Proteomes" id="UP000437709"/>
    </source>
</evidence>
<dbReference type="Pfam" id="PF00206">
    <property type="entry name" value="Lyase_1"/>
    <property type="match status" value="1"/>
</dbReference>
<dbReference type="EC" id="4.3.2.2" evidence="3"/>
<dbReference type="PRINTS" id="PR00145">
    <property type="entry name" value="ARGSUCLYASE"/>
</dbReference>
<evidence type="ECO:0000313" key="3">
    <source>
        <dbReference type="EMBL" id="MPV39117.1"/>
    </source>
</evidence>
<keyword evidence="1 3" id="KW-0456">Lyase</keyword>
<evidence type="ECO:0000259" key="2">
    <source>
        <dbReference type="SMART" id="SM00998"/>
    </source>
</evidence>
<dbReference type="AlphaFoldDB" id="A0A6N7EQD9"/>
<dbReference type="FunFam" id="1.20.200.10:FF:000014">
    <property type="entry name" value="3-carboxy-cis,cis-muconate cycloisomerase"/>
    <property type="match status" value="1"/>
</dbReference>
<dbReference type="PROSITE" id="PS00163">
    <property type="entry name" value="FUMARATE_LYASES"/>
    <property type="match status" value="1"/>
</dbReference>
<dbReference type="PRINTS" id="PR00149">
    <property type="entry name" value="FUMRATELYASE"/>
</dbReference>
<dbReference type="NCBIfam" id="TIGR00928">
    <property type="entry name" value="purB"/>
    <property type="match status" value="1"/>
</dbReference>